<dbReference type="RefSeq" id="XP_008873796.1">
    <property type="nucleotide sequence ID" value="XM_008875574.1"/>
</dbReference>
<dbReference type="Gene3D" id="3.30.2160.10">
    <property type="entry name" value="Hect, E3 ligase catalytic domain"/>
    <property type="match status" value="1"/>
</dbReference>
<reference evidence="8" key="1">
    <citation type="submission" date="2013-12" db="EMBL/GenBank/DDBJ databases">
        <title>The Genome Sequence of Aphanomyces invadans NJM9701.</title>
        <authorList>
            <consortium name="The Broad Institute Genomics Platform"/>
            <person name="Russ C."/>
            <person name="Tyler B."/>
            <person name="van West P."/>
            <person name="Dieguez-Uribeondo J."/>
            <person name="Young S.K."/>
            <person name="Zeng Q."/>
            <person name="Gargeya S."/>
            <person name="Fitzgerald M."/>
            <person name="Abouelleil A."/>
            <person name="Alvarado L."/>
            <person name="Chapman S.B."/>
            <person name="Gainer-Dewar J."/>
            <person name="Goldberg J."/>
            <person name="Griggs A."/>
            <person name="Gujja S."/>
            <person name="Hansen M."/>
            <person name="Howarth C."/>
            <person name="Imamovic A."/>
            <person name="Ireland A."/>
            <person name="Larimer J."/>
            <person name="McCowan C."/>
            <person name="Murphy C."/>
            <person name="Pearson M."/>
            <person name="Poon T.W."/>
            <person name="Priest M."/>
            <person name="Roberts A."/>
            <person name="Saif S."/>
            <person name="Shea T."/>
            <person name="Sykes S."/>
            <person name="Wortman J."/>
            <person name="Nusbaum C."/>
            <person name="Birren B."/>
        </authorList>
    </citation>
    <scope>NUCLEOTIDE SEQUENCE [LARGE SCALE GENOMIC DNA]</scope>
    <source>
        <strain evidence="8">NJM9701</strain>
    </source>
</reference>
<dbReference type="FunFam" id="2.30.30.40:FF:000264">
    <property type="entry name" value="HECT E3 ubiquitin ligase"/>
    <property type="match status" value="1"/>
</dbReference>
<dbReference type="Gene3D" id="2.30.30.40">
    <property type="entry name" value="SH3 Domains"/>
    <property type="match status" value="1"/>
</dbReference>
<name>A0A024TW54_9STRA</name>
<evidence type="ECO:0000259" key="6">
    <source>
        <dbReference type="PROSITE" id="PS50237"/>
    </source>
</evidence>
<dbReference type="OrthoDB" id="239701at2759"/>
<feature type="region of interest" description="Disordered" evidence="3">
    <location>
        <begin position="149"/>
        <end position="205"/>
    </location>
</feature>
<evidence type="ECO:0000259" key="4">
    <source>
        <dbReference type="PROSITE" id="PS50030"/>
    </source>
</evidence>
<dbReference type="GO" id="GO:0004842">
    <property type="term" value="F:ubiquitin-protein transferase activity"/>
    <property type="evidence" value="ECO:0007669"/>
    <property type="project" value="InterPro"/>
</dbReference>
<feature type="domain" description="UBA" evidence="4">
    <location>
        <begin position="2213"/>
        <end position="2255"/>
    </location>
</feature>
<feature type="domain" description="B30.2/SPRY" evidence="5">
    <location>
        <begin position="3091"/>
        <end position="3284"/>
    </location>
</feature>
<dbReference type="Gene3D" id="2.60.120.920">
    <property type="match status" value="3"/>
</dbReference>
<dbReference type="PANTHER" id="PTHR46654">
    <property type="entry name" value="E3 UBIQUITIN-PROTEIN LIGASE HECTD3"/>
    <property type="match status" value="1"/>
</dbReference>
<dbReference type="VEuPathDB" id="FungiDB:H310_09484"/>
<evidence type="ECO:0008006" key="9">
    <source>
        <dbReference type="Google" id="ProtNLM"/>
    </source>
</evidence>
<gene>
    <name evidence="8" type="ORF">H310_09484</name>
</gene>
<dbReference type="eggNOG" id="KOG1426">
    <property type="taxonomic scope" value="Eukaryota"/>
</dbReference>
<dbReference type="SMART" id="SM00119">
    <property type="entry name" value="HECTc"/>
    <property type="match status" value="1"/>
</dbReference>
<dbReference type="EMBL" id="KI913972">
    <property type="protein sequence ID" value="ETV97587.1"/>
    <property type="molecule type" value="Genomic_DNA"/>
</dbReference>
<dbReference type="CDD" id="cd14306">
    <property type="entry name" value="UBA_VP13D"/>
    <property type="match status" value="2"/>
</dbReference>
<dbReference type="eggNOG" id="KOG4367">
    <property type="taxonomic scope" value="Eukaryota"/>
</dbReference>
<dbReference type="SUPFAM" id="SSF49899">
    <property type="entry name" value="Concanavalin A-like lectins/glucanases"/>
    <property type="match status" value="3"/>
</dbReference>
<dbReference type="InterPro" id="IPR010606">
    <property type="entry name" value="Mib_Herc2"/>
</dbReference>
<feature type="domain" description="UBA" evidence="4">
    <location>
        <begin position="2143"/>
        <end position="2176"/>
    </location>
</feature>
<feature type="active site" description="Glycyl thioester intermediate" evidence="2">
    <location>
        <position position="3950"/>
    </location>
</feature>
<dbReference type="InterPro" id="IPR037252">
    <property type="entry name" value="Mib_Herc2_sf"/>
</dbReference>
<dbReference type="SUPFAM" id="SSF159034">
    <property type="entry name" value="Mib/herc2 domain-like"/>
    <property type="match status" value="1"/>
</dbReference>
<dbReference type="InterPro" id="IPR043136">
    <property type="entry name" value="B30.2/SPRY_sf"/>
</dbReference>
<dbReference type="Pfam" id="PF00622">
    <property type="entry name" value="SPRY"/>
    <property type="match status" value="3"/>
</dbReference>
<evidence type="ECO:0000259" key="5">
    <source>
        <dbReference type="PROSITE" id="PS50188"/>
    </source>
</evidence>
<dbReference type="InterPro" id="IPR000569">
    <property type="entry name" value="HECT_dom"/>
</dbReference>
<dbReference type="STRING" id="157072.A0A024TW54"/>
<evidence type="ECO:0000259" key="7">
    <source>
        <dbReference type="PROSITE" id="PS51416"/>
    </source>
</evidence>
<feature type="compositionally biased region" description="Basic and acidic residues" evidence="3">
    <location>
        <begin position="254"/>
        <end position="263"/>
    </location>
</feature>
<dbReference type="eggNOG" id="KOG2242">
    <property type="taxonomic scope" value="Eukaryota"/>
</dbReference>
<dbReference type="InterPro" id="IPR003877">
    <property type="entry name" value="SPRY_dom"/>
</dbReference>
<dbReference type="CDD" id="cd11709">
    <property type="entry name" value="SPRY"/>
    <property type="match status" value="3"/>
</dbReference>
<dbReference type="GO" id="GO:0016567">
    <property type="term" value="P:protein ubiquitination"/>
    <property type="evidence" value="ECO:0007669"/>
    <property type="project" value="InterPro"/>
</dbReference>
<dbReference type="InterPro" id="IPR001870">
    <property type="entry name" value="B30.2/SPRY"/>
</dbReference>
<dbReference type="PROSITE" id="PS50237">
    <property type="entry name" value="HECT"/>
    <property type="match status" value="1"/>
</dbReference>
<dbReference type="GO" id="GO:0005737">
    <property type="term" value="C:cytoplasm"/>
    <property type="evidence" value="ECO:0007669"/>
    <property type="project" value="TreeGrafter"/>
</dbReference>
<dbReference type="InterPro" id="IPR015940">
    <property type="entry name" value="UBA"/>
</dbReference>
<dbReference type="Gene3D" id="3.30.2410.10">
    <property type="entry name" value="Hect, E3 ligase catalytic domain"/>
    <property type="match status" value="1"/>
</dbReference>
<dbReference type="GO" id="GO:0046872">
    <property type="term" value="F:metal ion binding"/>
    <property type="evidence" value="ECO:0007669"/>
    <property type="project" value="InterPro"/>
</dbReference>
<feature type="domain" description="HECT" evidence="6">
    <location>
        <begin position="3630"/>
        <end position="3994"/>
    </location>
</feature>
<organism evidence="8">
    <name type="scientific">Aphanomyces invadans</name>
    <dbReference type="NCBI Taxonomy" id="157072"/>
    <lineage>
        <taxon>Eukaryota</taxon>
        <taxon>Sar</taxon>
        <taxon>Stramenopiles</taxon>
        <taxon>Oomycota</taxon>
        <taxon>Saprolegniomycetes</taxon>
        <taxon>Saprolegniales</taxon>
        <taxon>Verrucalvaceae</taxon>
        <taxon>Aphanomyces</taxon>
    </lineage>
</organism>
<evidence type="ECO:0000313" key="8">
    <source>
        <dbReference type="EMBL" id="ETV97587.1"/>
    </source>
</evidence>
<dbReference type="InterPro" id="IPR041969">
    <property type="entry name" value="VP13D_UBA"/>
</dbReference>
<dbReference type="Pfam" id="PF00632">
    <property type="entry name" value="HECT"/>
    <property type="match status" value="1"/>
</dbReference>
<dbReference type="SUPFAM" id="SSF46934">
    <property type="entry name" value="UBA-like"/>
    <property type="match status" value="2"/>
</dbReference>
<dbReference type="InterPro" id="IPR042469">
    <property type="entry name" value="HECTD3"/>
</dbReference>
<feature type="region of interest" description="Disordered" evidence="3">
    <location>
        <begin position="351"/>
        <end position="377"/>
    </location>
</feature>
<evidence type="ECO:0000256" key="3">
    <source>
        <dbReference type="SAM" id="MobiDB-lite"/>
    </source>
</evidence>
<feature type="domain" description="B30.2/SPRY" evidence="5">
    <location>
        <begin position="868"/>
        <end position="1054"/>
    </location>
</feature>
<keyword evidence="1 2" id="KW-0833">Ubl conjugation pathway</keyword>
<feature type="region of interest" description="Disordered" evidence="3">
    <location>
        <begin position="254"/>
        <end position="293"/>
    </location>
</feature>
<dbReference type="SMART" id="SM00449">
    <property type="entry name" value="SPRY"/>
    <property type="match status" value="3"/>
</dbReference>
<dbReference type="PROSITE" id="PS50188">
    <property type="entry name" value="B302_SPRY"/>
    <property type="match status" value="3"/>
</dbReference>
<dbReference type="PROSITE" id="PS50030">
    <property type="entry name" value="UBA"/>
    <property type="match status" value="2"/>
</dbReference>
<dbReference type="Pfam" id="PF22562">
    <property type="entry name" value="UBA_7"/>
    <property type="match status" value="2"/>
</dbReference>
<feature type="compositionally biased region" description="Low complexity" evidence="3">
    <location>
        <begin position="157"/>
        <end position="167"/>
    </location>
</feature>
<feature type="domain" description="MIB/HERC2" evidence="7">
    <location>
        <begin position="2901"/>
        <end position="2978"/>
    </location>
</feature>
<feature type="region of interest" description="Disordered" evidence="3">
    <location>
        <begin position="2775"/>
        <end position="2831"/>
    </location>
</feature>
<dbReference type="Gene3D" id="3.90.1750.10">
    <property type="entry name" value="Hect, E3 ligase catalytic domains"/>
    <property type="match status" value="1"/>
</dbReference>
<dbReference type="InterPro" id="IPR013320">
    <property type="entry name" value="ConA-like_dom_sf"/>
</dbReference>
<accession>A0A024TW54</accession>
<sequence>MDATGAVEQDRRGQANVHYEILQQENASSNSRSQRILGELAVLCSDRDTVLSTDSLQYLSTAGRAEGVKLSAEKVLVATSGKKDDYSCSNSSRMSSEASRRQRVEELTRFFMEAKSDIEFALSGGGRRNESMRATSAVAAAAAELDLNDDDRDMIDSSDSTSSSLVIPPLPSSMTDQMSGDADTSSSSTPLLPPPPPSETDIHVPSPAVPLHIQLLEDAVDPRVFHPLLLAIRETDPLLYGTIVCHPLVTGHDAMPKKFESGSKRASKKKKQRGTAASTASSSKSKKPEMYHPDFTLPPLTPDETALNLARFVARAIGDRSVQALLLVVKVMASYPLHEVEIPVGSHLQILSGQAPSPSPPASVEKDKERASPNAESAASLDFISSVMELEGQLDPLAALRSRLGRFEQSHRAMDNDAEEDEDRLVEQMSLHMPNLDEGVDEEALMARAIALSLSPEVGLKDEKTDVPPPPLPLTPTIIEQPTPVPFSPDELWRLYDPLPDVVDGATVIMYCLGALLEDCQSYVASVKRSILPAASPVVPHPLTFLLLHSNLAFFWNVLHDRETVATDTSQLHPLDEVVVEAGQVVVLHVLELHLFHVDVVGTAPASVGLGQSVANPNPVPTALKVIVERYTAQTKDMTTTGELRHPVAVQYHDRVLEQALVTWVHGLAYFYPDHSSRHRLLVSLLDDIHSKPLSDSCRVFLQYQLDLMCTRMALPDLALPFVPLQTVSCHQVDDAALVQSSSTKSPLVWAPSTIREGLNQGTCSVQAVMDMCNAAGDLHQPKLSSSEVTIENVAELYQQLFDKVQAEIHTIWNELPVLADLLLRHVHIYPTAQSPPPSAFPHAPLVANVTASSSPVLLLLRALQDGMLQCIHGIATGSNGQPSPAALEFDPSRCAETLTLVDNNTSAKQHTAKQWGMVLSTYACAPNTGLHEWAVRLDRCEKGHVFLGVCTRDAAVSTYVGGDRQGWGLIGTRALWHNRSKVRGDYGDGFSTGSTVRVRLNTDTGALSFGLLDDDSDWGTAFDGLTQYGALYPAIGLYQRDDQVTLVHTHNFSGSMPIPKALSPTHLSPRGAVHGSESPFPTQSFAMDTDVVFQTLVSYTHKVLDVEQLSVPLLSALALMKASWRVQFAWHLLPAMVELVKRLDSEQHPWQLEIGGTWELKSSAAGNIPAQQYVVELTQDSRGGDLTGHSVSTNAVSLKGTLRGTKVNFLETWMQGSTCLVAGRVRVDGKTFAGTYEDTKSHTSGRIMGECKASASTAPSLATSAARPVLHLVASTLVGAYISSFLTHDAPVIEKSMIGLDESEIAPSVADAPFEEYDEWINCSLLSGGLPLADISRHLQALVQTSHHPLLPWFQPILPPPLPATSNEGFSSFLQDLMSGRESGVDSYVTKHAGESAFVRLGGEAMKTAKRTVLAAMLWHAQVASIDASQEDIRPSENILHIWRSAHRVIEWGIRTKNANAMTYASVATLITRRARFLLRLQPIRGHHVLQERAFSEIVMNVSRFIEAGVQLKRLESMMLQNCSRAYFRMLGLNAMRAVVELGLQQSAGLCGVLQWLSNVDSLDQSVSIHGGSHYLDALGGAGTALHRQVRESWEQLYGNLAALLSRATWAKDHDVQLVVLQAWGVIITPDDHAFISRVGIFRTLQTVLDEARSSAASSSDNHSPTKPIVQAALKVVHLLAAQVATSSHEEPAPSSTQDVNASIPLVRQPSGPETLGKSVFNMLYTELNNACQEDVGPQQYCYQICSLLHSVSGAAICRQHLSSGRWLRLLLQLVERGTFAIQQRVLQLLRRLLPFLSPLSLHIQATSDDEYMGTGDDDDARNASELVGFFLNLLGRLIPTVSNAEGDKQTGKQSNLKLHHGCGVEVVLLLRSLLPSPEWATVMHAVFLQALSAPSNSFDFRTRALAVLCVLGGHIEGLQVGMVIQLLPRSTNAPTHEIMFRGAKGVLVGLDVEKGAAEVLLHKNGASGATTDLSLSSSRSIRVPLEDISALPDVECKSSDISQPILAQLVQNNLPYFLTSVLNSNDDPSDHDDDAGDTNESQDAKDQLVALIISLMGFRALGSLVQQGDVLVWLRASIPALFQVATIHTQNTSDIGLLEEHWIQMYKKWCDTQRPPSVDASNGDAAHDMSAAFAPPSALCQQMMEMGFPREWCEVALQKCSYQVEAAINFCFEHSSDMDRLVKQPNVGAATRRRTGGSASAPSVLAARSNRPDVSPILLEQLSEMGFPITWCKKALIANRNNVDAALTWILSNGEALEADDRRQEEQRDAGKSGDLECPAIVRIPQGPNPLRPVSGLATINDDMLVEGSAGGGFASVGAPDCIALAGKWYYEATLSTSGCIQIGWADAAFSGASERGDGVGDGPHSWAYDGWRQMKWHGNSCPYGLKWKPGDVIGCGIDCDAGMMFFTLNGKNMDAAFRGVEFAGGVYPCASFNRRERLTFNLGGLPFKHPIPGFSPVLHTIWTPTCNSTSSYDKGEHEDCLEEYVGEEYFDCRYFAKDIKASGGARIKSTVDPTMDFRALTRALAILHCRKMLVYILAASPTSLLDDVPTELVTTFLKLVATYTSPASTVSEIFKPAVVTALSPHLEDAILRCIDDQIRLASGRKYAKIHWDSAVESIVTNQLSMLNVDDPPVVWHDSHVLAHPNVGLAEFVTTLMASKHPVALIQAWSRAFRSPSMNLKEKAFRILSGLVPQVPISQLEAIPVARLHALTCARLAKEYVNYPVVSKYLESLMELTATLFVVSPSEAKPSLEPRITKAIQLLQMLDQLPVVQTPSLAPPDTESPPSETRLLSNAPDDDDMSSEDQNASLLTPTTPPSPSAAPSFQTSPTVGPPVTVAYLTPAQKSILLAAQYGFKVGDTEWHHGFEMGVLSDEASQFWSGQLNQPFPVQPPASTPDVPTTPPPPPLTIGCKVIRGPNWKWRDQDGGQGSIGVVEGISPWSGIEGEGMSVRWPNDALYTYRWGADGQYDLTHVEVDSENQVITTYPTPEIAPPSKQQVQLGVIFRLHRTDLPSGIAGVVEYPDMNAVIAVVGQYAEHSMELVELGMVQGDVDMGWQVKFGCDRWVPGTQYHLTEDGTNLTGEYTHSLWQPETKTWVPVQSTLEAQSKHLFVLDKQATFSTMNLSDDRMSVQCTSGEARNLSLGTVGFSSGIHYWEVRVDHGEFGSVFLGVCEKHVKGQPSLNLGRWQGWGFVNFRATYHNSTERIYGDHFNTGDTIGVCLNMESGKLRFFMDGIKYGEHIVTDLGVAFDGLKSDRHIKTLYPCIGLRKAGDKVTLNGKWVSQPGLSPTLLCQDNVELQSVLHAWSHDRPLPLAFMQSSYAFYTRWRTNRYRRVAIRSKGMQIDVDTSVERCIQVCGSSPTVLVAGDRVRIISKGGRALDAPEEAIVLGVYRNRLWYRVETQGNEGGEEGRGYAWYWDNEELPELVLIKRNGIEIQATTTIPPPDAFASATNQAPLVGFDAFCTLAHGMFATDQSIVDQINSLCATVGVDVINLPCQAVDIAVQPRVALLMVLNQKVLRSLPLVRFDDRSVRALRRLTFTSTKLSFWDATLKATATPTPLPSDEYEDPREIRIIRINRIQAQASKLALCPSPSDRLRKSVFGQLYREMRTWSDSGFRRAYTGKGHGGQKRAFKVKFLGEGVNDYGGPYRAVFEQIVDELQMDQVEITKGEQGLLPLLVPCPNRRSGTGMNQDKFVLNPSCGTISVAVGPIALELHRFLGKLIGTAVRHGLQMGLDLPSVVWRPLVGLPLNRHHLEDIDVVAFNTLTTLETLPPSKDADEYCKQFTFTTHLSDGTEVALRPDGETQHVDYASRDAFVDLTFKKRLVESGPQLAALREGLSAVIPMEIAGLFTAKELETLVCGRREVDVSLLKQCTEYEDVDPNSDLIVAFWQVLEEFSPDERTLFLLFVWARSRMPNSAKDFPMNFKIQAPHDQGARSHPDQYLPHAQTCFFSLSLPAYSTKEILKAKLLYAIQNSPNMDADVRLHNAEGWADA</sequence>
<dbReference type="InterPro" id="IPR009060">
    <property type="entry name" value="UBA-like_sf"/>
</dbReference>
<dbReference type="PROSITE" id="PS51416">
    <property type="entry name" value="MIB_HERC2"/>
    <property type="match status" value="1"/>
</dbReference>
<feature type="domain" description="B30.2/SPRY" evidence="5">
    <location>
        <begin position="2268"/>
        <end position="2450"/>
    </location>
</feature>
<dbReference type="PANTHER" id="PTHR46654:SF1">
    <property type="entry name" value="E3 UBIQUITIN-PROTEIN LIGASE HECTD3"/>
    <property type="match status" value="1"/>
</dbReference>
<dbReference type="Gene3D" id="1.10.8.10">
    <property type="entry name" value="DNA helicase RuvA subunit, C-terminal domain"/>
    <property type="match status" value="2"/>
</dbReference>
<dbReference type="SUPFAM" id="SSF56204">
    <property type="entry name" value="Hect, E3 ligase catalytic domain"/>
    <property type="match status" value="1"/>
</dbReference>
<dbReference type="GeneID" id="20086534"/>
<evidence type="ECO:0000256" key="2">
    <source>
        <dbReference type="PROSITE-ProRule" id="PRU00104"/>
    </source>
</evidence>
<dbReference type="Pfam" id="PF06701">
    <property type="entry name" value="MIB_HERC2"/>
    <property type="match status" value="1"/>
</dbReference>
<dbReference type="InterPro" id="IPR035983">
    <property type="entry name" value="Hect_E3_ubiquitin_ligase"/>
</dbReference>
<proteinExistence type="predicted"/>
<dbReference type="SMART" id="SM00165">
    <property type="entry name" value="UBA"/>
    <property type="match status" value="2"/>
</dbReference>
<evidence type="ECO:0000256" key="1">
    <source>
        <dbReference type="ARBA" id="ARBA00022786"/>
    </source>
</evidence>
<protein>
    <recommendedName>
        <fullName evidence="9">B30.2/SPRY domain-containing protein</fullName>
    </recommendedName>
</protein>